<sequence length="119" mass="13376">RCKKPKAYSTEHSRVVTHHSTTPATRSLTRGEQTGSRIAFYLWPYRYCAAEQLYGASRLSGAGGLAPNVGFTFVDYWEQLVQVVLSVGNSTRSQQTVTCQWSVEGYRDRSMSFGLLFRA</sequence>
<dbReference type="AlphaFoldDB" id="A0A3N4HDJ2"/>
<keyword evidence="3" id="KW-1185">Reference proteome</keyword>
<reference evidence="2 3" key="1">
    <citation type="journal article" date="2018" name="Nat. Ecol. Evol.">
        <title>Pezizomycetes genomes reveal the molecular basis of ectomycorrhizal truffle lifestyle.</title>
        <authorList>
            <person name="Murat C."/>
            <person name="Payen T."/>
            <person name="Noel B."/>
            <person name="Kuo A."/>
            <person name="Morin E."/>
            <person name="Chen J."/>
            <person name="Kohler A."/>
            <person name="Krizsan K."/>
            <person name="Balestrini R."/>
            <person name="Da Silva C."/>
            <person name="Montanini B."/>
            <person name="Hainaut M."/>
            <person name="Levati E."/>
            <person name="Barry K.W."/>
            <person name="Belfiori B."/>
            <person name="Cichocki N."/>
            <person name="Clum A."/>
            <person name="Dockter R.B."/>
            <person name="Fauchery L."/>
            <person name="Guy J."/>
            <person name="Iotti M."/>
            <person name="Le Tacon F."/>
            <person name="Lindquist E.A."/>
            <person name="Lipzen A."/>
            <person name="Malagnac F."/>
            <person name="Mello A."/>
            <person name="Molinier V."/>
            <person name="Miyauchi S."/>
            <person name="Poulain J."/>
            <person name="Riccioni C."/>
            <person name="Rubini A."/>
            <person name="Sitrit Y."/>
            <person name="Splivallo R."/>
            <person name="Traeger S."/>
            <person name="Wang M."/>
            <person name="Zifcakova L."/>
            <person name="Wipf D."/>
            <person name="Zambonelli A."/>
            <person name="Paolocci F."/>
            <person name="Nowrousian M."/>
            <person name="Ottonello S."/>
            <person name="Baldrian P."/>
            <person name="Spatafora J.W."/>
            <person name="Henrissat B."/>
            <person name="Nagy L.G."/>
            <person name="Aury J.M."/>
            <person name="Wincker P."/>
            <person name="Grigoriev I.V."/>
            <person name="Bonfante P."/>
            <person name="Martin F.M."/>
        </authorList>
    </citation>
    <scope>NUCLEOTIDE SEQUENCE [LARGE SCALE GENOMIC DNA]</scope>
    <source>
        <strain evidence="2 3">RN42</strain>
    </source>
</reference>
<feature type="compositionally biased region" description="Polar residues" evidence="1">
    <location>
        <begin position="18"/>
        <end position="30"/>
    </location>
</feature>
<dbReference type="OrthoDB" id="4776075at2759"/>
<evidence type="ECO:0000313" key="3">
    <source>
        <dbReference type="Proteomes" id="UP000275078"/>
    </source>
</evidence>
<name>A0A3N4HDJ2_ASCIM</name>
<feature type="non-terminal residue" evidence="2">
    <location>
        <position position="1"/>
    </location>
</feature>
<dbReference type="EMBL" id="ML119975">
    <property type="protein sequence ID" value="RPA71098.1"/>
    <property type="molecule type" value="Genomic_DNA"/>
</dbReference>
<organism evidence="2 3">
    <name type="scientific">Ascobolus immersus RN42</name>
    <dbReference type="NCBI Taxonomy" id="1160509"/>
    <lineage>
        <taxon>Eukaryota</taxon>
        <taxon>Fungi</taxon>
        <taxon>Dikarya</taxon>
        <taxon>Ascomycota</taxon>
        <taxon>Pezizomycotina</taxon>
        <taxon>Pezizomycetes</taxon>
        <taxon>Pezizales</taxon>
        <taxon>Ascobolaceae</taxon>
        <taxon>Ascobolus</taxon>
    </lineage>
</organism>
<dbReference type="Proteomes" id="UP000275078">
    <property type="component" value="Unassembled WGS sequence"/>
</dbReference>
<accession>A0A3N4HDJ2</accession>
<feature type="region of interest" description="Disordered" evidence="1">
    <location>
        <begin position="1"/>
        <end position="30"/>
    </location>
</feature>
<gene>
    <name evidence="2" type="ORF">BJ508DRAFT_218461</name>
</gene>
<evidence type="ECO:0000313" key="2">
    <source>
        <dbReference type="EMBL" id="RPA71098.1"/>
    </source>
</evidence>
<proteinExistence type="predicted"/>
<evidence type="ECO:0000256" key="1">
    <source>
        <dbReference type="SAM" id="MobiDB-lite"/>
    </source>
</evidence>
<protein>
    <submittedName>
        <fullName evidence="2">Uncharacterized protein</fullName>
    </submittedName>
</protein>